<keyword evidence="10" id="KW-1185">Reference proteome</keyword>
<dbReference type="GO" id="GO:0050661">
    <property type="term" value="F:NADP binding"/>
    <property type="evidence" value="ECO:0007669"/>
    <property type="project" value="InterPro"/>
</dbReference>
<comment type="cofactor">
    <cofactor evidence="1">
        <name>FMN</name>
        <dbReference type="ChEBI" id="CHEBI:58210"/>
    </cofactor>
</comment>
<evidence type="ECO:0000313" key="7">
    <source>
        <dbReference type="EMBL" id="MDO7253024.1"/>
    </source>
</evidence>
<dbReference type="InterPro" id="IPR044152">
    <property type="entry name" value="YqjM-like"/>
</dbReference>
<evidence type="ECO:0000256" key="3">
    <source>
        <dbReference type="ARBA" id="ARBA00022643"/>
    </source>
</evidence>
<dbReference type="PANTHER" id="PTHR43303">
    <property type="entry name" value="NADPH DEHYDROGENASE C23G7.10C-RELATED"/>
    <property type="match status" value="1"/>
</dbReference>
<organism evidence="8 9">
    <name type="scientific">Helicobacter cappadocius</name>
    <dbReference type="NCBI Taxonomy" id="3063998"/>
    <lineage>
        <taxon>Bacteria</taxon>
        <taxon>Pseudomonadati</taxon>
        <taxon>Campylobacterota</taxon>
        <taxon>Epsilonproteobacteria</taxon>
        <taxon>Campylobacterales</taxon>
        <taxon>Helicobacteraceae</taxon>
        <taxon>Helicobacter</taxon>
    </lineage>
</organism>
<keyword evidence="2" id="KW-0285">Flavoprotein</keyword>
<reference evidence="8 10" key="1">
    <citation type="submission" date="2023-07" db="EMBL/GenBank/DDBJ databases">
        <title>Unpublished Manusciprt.</title>
        <authorList>
            <person name="Aydin F."/>
            <person name="Tarhane S."/>
            <person name="Saticioglu I.B."/>
            <person name="Karakaya E."/>
            <person name="Abay S."/>
            <person name="Guran O."/>
            <person name="Bozkurt E."/>
            <person name="Uzum N."/>
            <person name="Olgun K."/>
            <person name="Jablonski D."/>
        </authorList>
    </citation>
    <scope>NUCLEOTIDE SEQUENCE</scope>
    <source>
        <strain evidence="10">faydin-H75</strain>
        <strain evidence="8">Faydin-H76</strain>
    </source>
</reference>
<comment type="caution">
    <text evidence="8">The sequence shown here is derived from an EMBL/GenBank/DDBJ whole genome shotgun (WGS) entry which is preliminary data.</text>
</comment>
<dbReference type="PANTHER" id="PTHR43303:SF4">
    <property type="entry name" value="NADPH DEHYDROGENASE C23G7.10C-RELATED"/>
    <property type="match status" value="1"/>
</dbReference>
<keyword evidence="3" id="KW-0288">FMN</keyword>
<dbReference type="Proteomes" id="UP001177258">
    <property type="component" value="Unassembled WGS sequence"/>
</dbReference>
<protein>
    <submittedName>
        <fullName evidence="8">NADPH dehydrogenase</fullName>
    </submittedName>
</protein>
<evidence type="ECO:0000256" key="2">
    <source>
        <dbReference type="ARBA" id="ARBA00022630"/>
    </source>
</evidence>
<accession>A0AA90T9L3</accession>
<dbReference type="GO" id="GO:0003959">
    <property type="term" value="F:NADPH dehydrogenase activity"/>
    <property type="evidence" value="ECO:0007669"/>
    <property type="project" value="InterPro"/>
</dbReference>
<keyword evidence="4" id="KW-0521">NADP</keyword>
<feature type="domain" description="NADH:flavin oxidoreductase/NADH oxidase N-terminal" evidence="6">
    <location>
        <begin position="5"/>
        <end position="322"/>
    </location>
</feature>
<evidence type="ECO:0000256" key="5">
    <source>
        <dbReference type="ARBA" id="ARBA00023002"/>
    </source>
</evidence>
<dbReference type="InterPro" id="IPR013785">
    <property type="entry name" value="Aldolase_TIM"/>
</dbReference>
<evidence type="ECO:0000256" key="4">
    <source>
        <dbReference type="ARBA" id="ARBA00022857"/>
    </source>
</evidence>
<proteinExistence type="predicted"/>
<evidence type="ECO:0000313" key="8">
    <source>
        <dbReference type="EMBL" id="MDP2538987.1"/>
    </source>
</evidence>
<reference evidence="7" key="2">
    <citation type="submission" date="2023-07" db="EMBL/GenBank/DDBJ databases">
        <authorList>
            <person name="Aydin F."/>
            <person name="Tarhane S."/>
            <person name="Saticioglu I.B."/>
            <person name="Karakaya E."/>
            <person name="Abay S."/>
            <person name="Guran O."/>
            <person name="Bozkurt E."/>
            <person name="Uzum N."/>
            <person name="Olgun K."/>
            <person name="Jablonski D."/>
        </authorList>
    </citation>
    <scope>NUCLEOTIDE SEQUENCE</scope>
    <source>
        <strain evidence="7">Faydin-H75</strain>
    </source>
</reference>
<dbReference type="Pfam" id="PF00724">
    <property type="entry name" value="Oxidored_FMN"/>
    <property type="match status" value="1"/>
</dbReference>
<evidence type="ECO:0000256" key="1">
    <source>
        <dbReference type="ARBA" id="ARBA00001917"/>
    </source>
</evidence>
<name>A0AA90T9L3_9HELI</name>
<dbReference type="Proteomes" id="UP001240777">
    <property type="component" value="Unassembled WGS sequence"/>
</dbReference>
<dbReference type="RefSeq" id="WP_305516864.1">
    <property type="nucleotide sequence ID" value="NZ_JAUPEV010000004.1"/>
</dbReference>
<dbReference type="EMBL" id="JAUYZK010000005">
    <property type="protein sequence ID" value="MDP2538987.1"/>
    <property type="molecule type" value="Genomic_DNA"/>
</dbReference>
<gene>
    <name evidence="7" type="ORF">Q5I04_03755</name>
    <name evidence="8" type="ORF">Q5I06_04250</name>
</gene>
<dbReference type="InterPro" id="IPR001155">
    <property type="entry name" value="OxRdtase_FMN_N"/>
</dbReference>
<evidence type="ECO:0000313" key="9">
    <source>
        <dbReference type="Proteomes" id="UP001177258"/>
    </source>
</evidence>
<dbReference type="AlphaFoldDB" id="A0AA90T9L3"/>
<evidence type="ECO:0000259" key="6">
    <source>
        <dbReference type="Pfam" id="PF00724"/>
    </source>
</evidence>
<keyword evidence="5" id="KW-0560">Oxidoreductase</keyword>
<dbReference type="Gene3D" id="3.20.20.70">
    <property type="entry name" value="Aldolase class I"/>
    <property type="match status" value="1"/>
</dbReference>
<evidence type="ECO:0000313" key="10">
    <source>
        <dbReference type="Proteomes" id="UP001240777"/>
    </source>
</evidence>
<dbReference type="SUPFAM" id="SSF51395">
    <property type="entry name" value="FMN-linked oxidoreductases"/>
    <property type="match status" value="1"/>
</dbReference>
<dbReference type="GO" id="GO:0010181">
    <property type="term" value="F:FMN binding"/>
    <property type="evidence" value="ECO:0007669"/>
    <property type="project" value="InterPro"/>
</dbReference>
<reference evidence="7 9" key="3">
    <citation type="journal article" date="2024" name="Syst. Appl. Microbiol.">
        <title>Helicobacter cappadocius sp. nov., from lizards: The first psychrotrophic Helicobacter species.</title>
        <authorList>
            <person name="Aydin F."/>
            <person name="Tarhane S."/>
            <person name="Karakaya E."/>
            <person name="Abay S."/>
            <person name="Kayman T."/>
            <person name="Guran O."/>
            <person name="Bozkurt E."/>
            <person name="Uzum N."/>
            <person name="Avci A."/>
            <person name="Olgun K."/>
            <person name="Jablonski D."/>
            <person name="Guran C."/>
            <person name="Burcin Saticioglu I."/>
        </authorList>
    </citation>
    <scope>NUCLEOTIDE SEQUENCE [LARGE SCALE GENOMIC DNA]</scope>
    <source>
        <strain evidence="7">Faydin-H75</strain>
        <strain evidence="9">faydin-H76</strain>
    </source>
</reference>
<sequence length="340" mass="38351">MSNTLFSNWKIKNLEIKNRVVMAPMDQYSATPDGKVTQWHYQHYLSRAIGQVGLIIVECSAISKDGRISDQDLGIWSDEHIEGLRSIAQASHQYGSKIIIQIGHSGRKCECSAGEIIAPSSIPFSEKSKIPREMNIEDIKTIIEDFKQAGIRALKAGFDGIEVHGAHGYLISEFLSPLANTRSDEYGKDRSRFLKEILEALRSVLPQDFLISLRISARDYHQNGNDIEDFVSLLKPIKHLFDVLNVSTGGVVEADIKVYWGYQIECARILREKLSMPCIGGGFIRDALMANKLITSDVVDGVFLARELLINPYWPIQAALELKQKIDLPSQYERGKYLYY</sequence>
<dbReference type="EMBL" id="JAUPEV010000004">
    <property type="protein sequence ID" value="MDO7253024.1"/>
    <property type="molecule type" value="Genomic_DNA"/>
</dbReference>